<gene>
    <name evidence="3" type="ORF">NQ315_002989</name>
</gene>
<evidence type="ECO:0000313" key="3">
    <source>
        <dbReference type="EMBL" id="KAJ8921373.1"/>
    </source>
</evidence>
<name>A0AAV8W4D1_9CUCU</name>
<evidence type="ECO:0000259" key="2">
    <source>
        <dbReference type="SMART" id="SM00355"/>
    </source>
</evidence>
<protein>
    <recommendedName>
        <fullName evidence="2">C2H2-type domain-containing protein</fullName>
    </recommendedName>
</protein>
<feature type="domain" description="C2H2-type" evidence="2">
    <location>
        <begin position="194"/>
        <end position="216"/>
    </location>
</feature>
<feature type="compositionally biased region" description="Polar residues" evidence="1">
    <location>
        <begin position="44"/>
        <end position="62"/>
    </location>
</feature>
<dbReference type="Gene3D" id="3.30.160.60">
    <property type="entry name" value="Classic Zinc Finger"/>
    <property type="match status" value="1"/>
</dbReference>
<evidence type="ECO:0000256" key="1">
    <source>
        <dbReference type="SAM" id="MobiDB-lite"/>
    </source>
</evidence>
<dbReference type="AlphaFoldDB" id="A0AAV8W4D1"/>
<dbReference type="EMBL" id="JANEYG010000010">
    <property type="protein sequence ID" value="KAJ8921373.1"/>
    <property type="molecule type" value="Genomic_DNA"/>
</dbReference>
<dbReference type="InterPro" id="IPR013087">
    <property type="entry name" value="Znf_C2H2_type"/>
</dbReference>
<accession>A0AAV8W4D1</accession>
<organism evidence="3 4">
    <name type="scientific">Exocentrus adspersus</name>
    <dbReference type="NCBI Taxonomy" id="1586481"/>
    <lineage>
        <taxon>Eukaryota</taxon>
        <taxon>Metazoa</taxon>
        <taxon>Ecdysozoa</taxon>
        <taxon>Arthropoda</taxon>
        <taxon>Hexapoda</taxon>
        <taxon>Insecta</taxon>
        <taxon>Pterygota</taxon>
        <taxon>Neoptera</taxon>
        <taxon>Endopterygota</taxon>
        <taxon>Coleoptera</taxon>
        <taxon>Polyphaga</taxon>
        <taxon>Cucujiformia</taxon>
        <taxon>Chrysomeloidea</taxon>
        <taxon>Cerambycidae</taxon>
        <taxon>Lamiinae</taxon>
        <taxon>Acanthocinini</taxon>
        <taxon>Exocentrus</taxon>
    </lineage>
</organism>
<proteinExistence type="predicted"/>
<sequence>MEKPSKVSIIGAKNDLNSATSTCSSTTETTNKEAAVVLNEIEKANQQQNPVTNDSTKPSQDNVPKKGNEYLKQMFVTTNYFIENRASSSSAPFGSKADSDTLVLPTGSAANEEMSEDGFTNLQLEKIVRPRVYFLLKASVGDPHTPNRRPRQLSEWTLSEAQFNELIEPRWPMKHILGPIVLKAEDTIKIDCFYKCAKCSYQTSVYNTLKSHIQNHITTDLLKRIFRCTLCSFMSFQLSELEQHMRCAHDKPMKRKHSLGHRKWGSGDCSFCTFGKHV</sequence>
<feature type="region of interest" description="Disordered" evidence="1">
    <location>
        <begin position="42"/>
        <end position="65"/>
    </location>
</feature>
<dbReference type="SMART" id="SM00355">
    <property type="entry name" value="ZnF_C2H2"/>
    <property type="match status" value="2"/>
</dbReference>
<evidence type="ECO:0000313" key="4">
    <source>
        <dbReference type="Proteomes" id="UP001159042"/>
    </source>
</evidence>
<feature type="domain" description="C2H2-type" evidence="2">
    <location>
        <begin position="226"/>
        <end position="249"/>
    </location>
</feature>
<comment type="caution">
    <text evidence="3">The sequence shown here is derived from an EMBL/GenBank/DDBJ whole genome shotgun (WGS) entry which is preliminary data.</text>
</comment>
<reference evidence="3 4" key="1">
    <citation type="journal article" date="2023" name="Insect Mol. Biol.">
        <title>Genome sequencing provides insights into the evolution of gene families encoding plant cell wall-degrading enzymes in longhorned beetles.</title>
        <authorList>
            <person name="Shin N.R."/>
            <person name="Okamura Y."/>
            <person name="Kirsch R."/>
            <person name="Pauchet Y."/>
        </authorList>
    </citation>
    <scope>NUCLEOTIDE SEQUENCE [LARGE SCALE GENOMIC DNA]</scope>
    <source>
        <strain evidence="3">EAD_L_NR</strain>
    </source>
</reference>
<keyword evidence="4" id="KW-1185">Reference proteome</keyword>
<dbReference type="Proteomes" id="UP001159042">
    <property type="component" value="Unassembled WGS sequence"/>
</dbReference>